<dbReference type="EMBL" id="MDEH01000025">
    <property type="protein sequence ID" value="PPU70490.1"/>
    <property type="molecule type" value="Genomic_DNA"/>
</dbReference>
<gene>
    <name evidence="2" type="ORF">XmelCFBP4644_20180</name>
</gene>
<evidence type="ECO:0000313" key="2">
    <source>
        <dbReference type="EMBL" id="PPU70490.1"/>
    </source>
</evidence>
<dbReference type="OrthoDB" id="8652351at2"/>
<evidence type="ECO:0000313" key="3">
    <source>
        <dbReference type="Proteomes" id="UP000239865"/>
    </source>
</evidence>
<reference evidence="2 3" key="1">
    <citation type="submission" date="2016-08" db="EMBL/GenBank/DDBJ databases">
        <authorList>
            <person name="Seilhamer J.J."/>
        </authorList>
    </citation>
    <scope>NUCLEOTIDE SEQUENCE [LARGE SCALE GENOMIC DNA]</scope>
    <source>
        <strain evidence="2 3">CFBP4644</strain>
    </source>
</reference>
<dbReference type="Proteomes" id="UP000239865">
    <property type="component" value="Unassembled WGS sequence"/>
</dbReference>
<accession>A0A2S7D9J9</accession>
<dbReference type="RefSeq" id="WP_104588971.1">
    <property type="nucleotide sequence ID" value="NZ_JAFFQK010000048.1"/>
</dbReference>
<comment type="caution">
    <text evidence="2">The sequence shown here is derived from an EMBL/GenBank/DDBJ whole genome shotgun (WGS) entry which is preliminary data.</text>
</comment>
<name>A0A2S7D9J9_9XANT</name>
<dbReference type="InterPro" id="IPR012433">
    <property type="entry name" value="Imm11"/>
</dbReference>
<protein>
    <recommendedName>
        <fullName evidence="1">Immunity MXAN-0049 protein domain-containing protein</fullName>
    </recommendedName>
</protein>
<evidence type="ECO:0000259" key="1">
    <source>
        <dbReference type="Pfam" id="PF07791"/>
    </source>
</evidence>
<proteinExistence type="predicted"/>
<feature type="domain" description="Immunity MXAN-0049 protein" evidence="1">
    <location>
        <begin position="19"/>
        <end position="213"/>
    </location>
</feature>
<organism evidence="2 3">
    <name type="scientific">Xanthomonas melonis</name>
    <dbReference type="NCBI Taxonomy" id="56456"/>
    <lineage>
        <taxon>Bacteria</taxon>
        <taxon>Pseudomonadati</taxon>
        <taxon>Pseudomonadota</taxon>
        <taxon>Gammaproteobacteria</taxon>
        <taxon>Lysobacterales</taxon>
        <taxon>Lysobacteraceae</taxon>
        <taxon>Xanthomonas</taxon>
    </lineage>
</organism>
<dbReference type="Pfam" id="PF07791">
    <property type="entry name" value="Imm11"/>
    <property type="match status" value="1"/>
</dbReference>
<dbReference type="AlphaFoldDB" id="A0A2S7D9J9"/>
<sequence>MNQSHQAQAIHPNAPRKGEFYILRPDMRGGGRGPGVKLENEDAVPFSIAYSLPGEDAGLAALKEVPRLRYDSHIGDMPNDLESGLKDYWLVSEPLKQLLEAADPEGFAFALCDFRLEDGTPGAPHYLCEVVRIIDAIDEEASNVKILTGYRNGKYYDIMGGADFAFKKDVTGAVHVFRTPYTADAFCDRFLRDTLIAQGFGKWPRTRGVWLIDAFGC</sequence>